<dbReference type="AlphaFoldDB" id="A0A0M9EXC5"/>
<comment type="caution">
    <text evidence="3">The sequence shown here is derived from an EMBL/GenBank/DDBJ whole genome shotgun (WGS) entry which is preliminary data.</text>
</comment>
<evidence type="ECO:0000313" key="3">
    <source>
        <dbReference type="EMBL" id="KPA41818.1"/>
    </source>
</evidence>
<evidence type="ECO:0000256" key="2">
    <source>
        <dbReference type="SAM" id="MobiDB-lite"/>
    </source>
</evidence>
<sequence length="622" mass="70714">MANIHPVGVMPRDIPPQLRHQPQARTIPQGNGVSAGPPAYVPVNAKPYHHPPLPPTDLHGSPNIQTSQSRSPQRYRALRIEKASSGSSWEKTIISEKPMSQSMIRDRIDWLQKNTNSVTKKKQEKNEAIQNQIDKAQADLTRGDRDVRFYYKLVQLESEWRAADDRRRGDERSERSSKRHRGHSKKNKFPKLERVAIVAYFVSTPATDRHGSRPLGTNMPPEQSKQTQHSQAAQKTAGGLPPVTHVSNFAHPVPSNAHRMAPSVTDSRLRSQPKPIITQQPTTPQAPQVSQAQPPYQGIFNMPKQDGMASARHNMAMPQIVNPAGSTPGQVSVGQPPKLPPIKLPLRPPQVPRPLSVPKASPRMPPAGPGVLRGATVADRQPTAPKIATAESKPNVSDNIKMYHESDQSSSSSDGSWSEDESEGTTPSSISSDHSLQHRGRGRSPKRTHPDHHRNVIIQESRQADGRDKLPQRQRMRFNPPDYLRREESRSPRGKHHSRSRAEKSWRVEPPRIIQIPRHSVRHVPGLAPRRDTSNEKYNSGERPLERARLNESHHDHDIRRDNDRFKHLEEDARRRRDFRERRDDRRGDGDMYAESDSRWSDQQARDYMHQREPRRSYRYHG</sequence>
<gene>
    <name evidence="3" type="ORF">FLAG1_05284</name>
</gene>
<dbReference type="EMBL" id="JXCE01000084">
    <property type="protein sequence ID" value="KPA41818.1"/>
    <property type="molecule type" value="Genomic_DNA"/>
</dbReference>
<protein>
    <submittedName>
        <fullName evidence="3">Uncharacterized protein</fullName>
    </submittedName>
</protein>
<feature type="compositionally biased region" description="Polar residues" evidence="2">
    <location>
        <begin position="220"/>
        <end position="234"/>
    </location>
</feature>
<name>A0A0M9EXC5_FUSLA</name>
<dbReference type="Proteomes" id="UP000037904">
    <property type="component" value="Unassembled WGS sequence"/>
</dbReference>
<feature type="compositionally biased region" description="Basic and acidic residues" evidence="2">
    <location>
        <begin position="162"/>
        <end position="176"/>
    </location>
</feature>
<feature type="compositionally biased region" description="Basic residues" evidence="2">
    <location>
        <begin position="177"/>
        <end position="189"/>
    </location>
</feature>
<proteinExistence type="predicted"/>
<keyword evidence="4" id="KW-1185">Reference proteome</keyword>
<organism evidence="3 4">
    <name type="scientific">Fusarium langsethiae</name>
    <dbReference type="NCBI Taxonomy" id="179993"/>
    <lineage>
        <taxon>Eukaryota</taxon>
        <taxon>Fungi</taxon>
        <taxon>Dikarya</taxon>
        <taxon>Ascomycota</taxon>
        <taxon>Pezizomycotina</taxon>
        <taxon>Sordariomycetes</taxon>
        <taxon>Hypocreomycetidae</taxon>
        <taxon>Hypocreales</taxon>
        <taxon>Nectriaceae</taxon>
        <taxon>Fusarium</taxon>
    </lineage>
</organism>
<feature type="region of interest" description="Disordered" evidence="2">
    <location>
        <begin position="162"/>
        <end position="189"/>
    </location>
</feature>
<accession>A0A0M9EXC5</accession>
<feature type="compositionally biased region" description="Basic residues" evidence="2">
    <location>
        <begin position="437"/>
        <end position="452"/>
    </location>
</feature>
<feature type="compositionally biased region" description="Basic and acidic residues" evidence="2">
    <location>
        <begin position="462"/>
        <end position="471"/>
    </location>
</feature>
<reference evidence="3 4" key="1">
    <citation type="submission" date="2015-04" db="EMBL/GenBank/DDBJ databases">
        <title>The draft genome sequence of Fusarium langsethiae, a T-2/HT-2 mycotoxin producer.</title>
        <authorList>
            <person name="Lysoe E."/>
            <person name="Divon H.H."/>
            <person name="Terzi V."/>
            <person name="Orru L."/>
            <person name="Lamontanara A."/>
            <person name="Kolseth A.-K."/>
            <person name="Frandsen R.J."/>
            <person name="Nielsen K."/>
            <person name="Thrane U."/>
        </authorList>
    </citation>
    <scope>NUCLEOTIDE SEQUENCE [LARGE SCALE GENOMIC DNA]</scope>
    <source>
        <strain evidence="3 4">Fl201059</strain>
    </source>
</reference>
<feature type="compositionally biased region" description="Basic and acidic residues" evidence="2">
    <location>
        <begin position="529"/>
        <end position="616"/>
    </location>
</feature>
<feature type="region of interest" description="Disordered" evidence="2">
    <location>
        <begin position="323"/>
        <end position="622"/>
    </location>
</feature>
<dbReference type="OrthoDB" id="3440029at2759"/>
<evidence type="ECO:0000256" key="1">
    <source>
        <dbReference type="SAM" id="Coils"/>
    </source>
</evidence>
<feature type="compositionally biased region" description="Polar residues" evidence="2">
    <location>
        <begin position="62"/>
        <end position="72"/>
    </location>
</feature>
<feature type="region of interest" description="Disordered" evidence="2">
    <location>
        <begin position="205"/>
        <end position="270"/>
    </location>
</feature>
<feature type="compositionally biased region" description="Polar residues" evidence="2">
    <location>
        <begin position="23"/>
        <end position="32"/>
    </location>
</feature>
<evidence type="ECO:0000313" key="4">
    <source>
        <dbReference type="Proteomes" id="UP000037904"/>
    </source>
</evidence>
<feature type="compositionally biased region" description="Polar residues" evidence="2">
    <location>
        <begin position="324"/>
        <end position="333"/>
    </location>
</feature>
<feature type="compositionally biased region" description="Pro residues" evidence="2">
    <location>
        <begin position="337"/>
        <end position="352"/>
    </location>
</feature>
<feature type="compositionally biased region" description="Basic and acidic residues" evidence="2">
    <location>
        <begin position="500"/>
        <end position="510"/>
    </location>
</feature>
<keyword evidence="1" id="KW-0175">Coiled coil</keyword>
<feature type="compositionally biased region" description="Polar residues" evidence="2">
    <location>
        <begin position="424"/>
        <end position="434"/>
    </location>
</feature>
<feature type="region of interest" description="Disordered" evidence="2">
    <location>
        <begin position="1"/>
        <end position="73"/>
    </location>
</feature>
<feature type="coiled-coil region" evidence="1">
    <location>
        <begin position="119"/>
        <end position="146"/>
    </location>
</feature>